<keyword evidence="2" id="KW-0442">Lipid degradation</keyword>
<keyword evidence="1 2" id="KW-0443">Lipid metabolism</keyword>
<dbReference type="Proteomes" id="UP001499951">
    <property type="component" value="Unassembled WGS sequence"/>
</dbReference>
<dbReference type="RefSeq" id="WP_166936994.1">
    <property type="nucleotide sequence ID" value="NZ_BAAADD010000008.1"/>
</dbReference>
<gene>
    <name evidence="5" type="ORF">GCM10008942_31340</name>
</gene>
<evidence type="ECO:0000259" key="4">
    <source>
        <dbReference type="PROSITE" id="PS51635"/>
    </source>
</evidence>
<protein>
    <recommendedName>
        <fullName evidence="4">PNPLA domain-containing protein</fullName>
    </recommendedName>
</protein>
<feature type="short sequence motif" description="DGA/G" evidence="2">
    <location>
        <begin position="315"/>
        <end position="317"/>
    </location>
</feature>
<evidence type="ECO:0000256" key="1">
    <source>
        <dbReference type="ARBA" id="ARBA00023098"/>
    </source>
</evidence>
<feature type="short sequence motif" description="GXSXG" evidence="2">
    <location>
        <begin position="82"/>
        <end position="86"/>
    </location>
</feature>
<feature type="active site" description="Proton acceptor" evidence="2">
    <location>
        <position position="315"/>
    </location>
</feature>
<dbReference type="InterPro" id="IPR002641">
    <property type="entry name" value="PNPLA_dom"/>
</dbReference>
<feature type="active site" description="Nucleophile" evidence="2">
    <location>
        <position position="84"/>
    </location>
</feature>
<evidence type="ECO:0000313" key="5">
    <source>
        <dbReference type="EMBL" id="GAA0580166.1"/>
    </source>
</evidence>
<feature type="domain" description="PNPLA" evidence="4">
    <location>
        <begin position="33"/>
        <end position="328"/>
    </location>
</feature>
<evidence type="ECO:0000313" key="6">
    <source>
        <dbReference type="Proteomes" id="UP001499951"/>
    </source>
</evidence>
<sequence>MKKPDPLTVKQLRRWFPLRRRALKQENTYEFALTLGGTVSAGAYTAGVLDFLFEALDLWQRAKEDNNPAAPRHNAVLSAIAGASGGAINGAIALRTAGWVFPHGPVKGNPFYDLWVDGVGISSLLSIADGSDTGLGSVFYTKAFDTLADDLIQRTGAPLGSDKTSPKQRSYLADPLRLIATVGNVTGIPYEIRFRGETKLGHELVAHADVVRFTLTIPGGVPNIPRARPDERALSFSDKDCWRYVKDAALATSAFPIAFPPRRVDQTFYSYAYRVVAIPGNDTDPPERAQLLPCWELMDADPGAPPDGYRTVNVDGGTFNNEPLDHARIALAGLGWHNARNGGQADRGVVLVDPFTDLETRGLFELPGLLKMFGPMLSALINQGRYKPEDIALAKKYDSYSRFLVAPEGPVPGKLDAKGKAALATGGMGGFLGFFNRAFLDHDFRLGRYNAYFFLKDEFVLPETNPIFEKTWEPDHKTKYGHVEDMPTVAEIPASEPDDDLDAEDADECPDLAPAPEDAPIPAANGPIRYLPIIPMMAPLGDKPPELAKWPKLNAMPDLKAAVTSRLDILYQQLKREGQKEEKDKDGKVTKESWWPGGAIGFAIGVAWRTWARSWACNKFIKAVRKGLVDQGLLDQNAP</sequence>
<accession>A0ABN1F1T6</accession>
<dbReference type="PROSITE" id="PS51635">
    <property type="entry name" value="PNPLA"/>
    <property type="match status" value="1"/>
</dbReference>
<keyword evidence="2" id="KW-0378">Hydrolase</keyword>
<evidence type="ECO:0000256" key="3">
    <source>
        <dbReference type="SAM" id="MobiDB-lite"/>
    </source>
</evidence>
<dbReference type="InterPro" id="IPR016035">
    <property type="entry name" value="Acyl_Trfase/lysoPLipase"/>
</dbReference>
<feature type="region of interest" description="Disordered" evidence="3">
    <location>
        <begin position="492"/>
        <end position="518"/>
    </location>
</feature>
<keyword evidence="6" id="KW-1185">Reference proteome</keyword>
<organism evidence="5 6">
    <name type="scientific">Rhizomicrobium electricum</name>
    <dbReference type="NCBI Taxonomy" id="480070"/>
    <lineage>
        <taxon>Bacteria</taxon>
        <taxon>Pseudomonadati</taxon>
        <taxon>Pseudomonadota</taxon>
        <taxon>Alphaproteobacteria</taxon>
        <taxon>Micropepsales</taxon>
        <taxon>Micropepsaceae</taxon>
        <taxon>Rhizomicrobium</taxon>
    </lineage>
</organism>
<feature type="compositionally biased region" description="Acidic residues" evidence="3">
    <location>
        <begin position="496"/>
        <end position="510"/>
    </location>
</feature>
<comment type="caution">
    <text evidence="2">Lacks conserved residue(s) required for the propagation of feature annotation.</text>
</comment>
<name>A0ABN1F1T6_9PROT</name>
<comment type="caution">
    <text evidence="5">The sequence shown here is derived from an EMBL/GenBank/DDBJ whole genome shotgun (WGS) entry which is preliminary data.</text>
</comment>
<proteinExistence type="predicted"/>
<dbReference type="Pfam" id="PF01734">
    <property type="entry name" value="Patatin"/>
    <property type="match status" value="1"/>
</dbReference>
<evidence type="ECO:0000256" key="2">
    <source>
        <dbReference type="PROSITE-ProRule" id="PRU01161"/>
    </source>
</evidence>
<reference evidence="5 6" key="1">
    <citation type="journal article" date="2019" name="Int. J. Syst. Evol. Microbiol.">
        <title>The Global Catalogue of Microorganisms (GCM) 10K type strain sequencing project: providing services to taxonomists for standard genome sequencing and annotation.</title>
        <authorList>
            <consortium name="The Broad Institute Genomics Platform"/>
            <consortium name="The Broad Institute Genome Sequencing Center for Infectious Disease"/>
            <person name="Wu L."/>
            <person name="Ma J."/>
        </authorList>
    </citation>
    <scope>NUCLEOTIDE SEQUENCE [LARGE SCALE GENOMIC DNA]</scope>
    <source>
        <strain evidence="5 6">JCM 15089</strain>
    </source>
</reference>
<dbReference type="SUPFAM" id="SSF52151">
    <property type="entry name" value="FabD/lysophospholipase-like"/>
    <property type="match status" value="1"/>
</dbReference>
<dbReference type="EMBL" id="BAAADD010000008">
    <property type="protein sequence ID" value="GAA0580166.1"/>
    <property type="molecule type" value="Genomic_DNA"/>
</dbReference>